<reference evidence="1" key="1">
    <citation type="submission" date="2023-05" db="EMBL/GenBank/DDBJ databases">
        <title>Nepenthes gracilis genome sequencing.</title>
        <authorList>
            <person name="Fukushima K."/>
        </authorList>
    </citation>
    <scope>NUCLEOTIDE SEQUENCE</scope>
    <source>
        <strain evidence="1">SING2019-196</strain>
    </source>
</reference>
<dbReference type="EMBL" id="BSYO01000037">
    <property type="protein sequence ID" value="GMH29887.1"/>
    <property type="molecule type" value="Genomic_DNA"/>
</dbReference>
<proteinExistence type="predicted"/>
<sequence length="125" mass="13925">MIFCYALSAASFFQAGVALFGEIDPALWSGVLCHLLLLLGAFDPAAVGESSSLLMPEERKFLALRAMAPEAYRKKWLMPLLMWEPYAGERWAAAVRLAWRWKAPDFLSPACCSGCARFLAAQWHV</sequence>
<comment type="caution">
    <text evidence="1">The sequence shown here is derived from an EMBL/GenBank/DDBJ whole genome shotgun (WGS) entry which is preliminary data.</text>
</comment>
<protein>
    <submittedName>
        <fullName evidence="1">Uncharacterized protein</fullName>
    </submittedName>
</protein>
<organism evidence="1 2">
    <name type="scientific">Nepenthes gracilis</name>
    <name type="common">Slender pitcher plant</name>
    <dbReference type="NCBI Taxonomy" id="150966"/>
    <lineage>
        <taxon>Eukaryota</taxon>
        <taxon>Viridiplantae</taxon>
        <taxon>Streptophyta</taxon>
        <taxon>Embryophyta</taxon>
        <taxon>Tracheophyta</taxon>
        <taxon>Spermatophyta</taxon>
        <taxon>Magnoliopsida</taxon>
        <taxon>eudicotyledons</taxon>
        <taxon>Gunneridae</taxon>
        <taxon>Pentapetalae</taxon>
        <taxon>Caryophyllales</taxon>
        <taxon>Nepenthaceae</taxon>
        <taxon>Nepenthes</taxon>
    </lineage>
</organism>
<gene>
    <name evidence="1" type="ORF">Nepgr_031730</name>
</gene>
<evidence type="ECO:0000313" key="1">
    <source>
        <dbReference type="EMBL" id="GMH29887.1"/>
    </source>
</evidence>
<dbReference type="AlphaFoldDB" id="A0AAD3TI38"/>
<keyword evidence="2" id="KW-1185">Reference proteome</keyword>
<dbReference type="Proteomes" id="UP001279734">
    <property type="component" value="Unassembled WGS sequence"/>
</dbReference>
<name>A0AAD3TI38_NEPGR</name>
<accession>A0AAD3TI38</accession>
<evidence type="ECO:0000313" key="2">
    <source>
        <dbReference type="Proteomes" id="UP001279734"/>
    </source>
</evidence>